<evidence type="ECO:0000313" key="2">
    <source>
        <dbReference type="Proteomes" id="UP000057737"/>
    </source>
</evidence>
<sequence>MEKPGALPLHANKLFQSLPQFEPQALSDAQSARGVVEAFEGLEAAARRLAEAMGNETTWGLPG</sequence>
<gene>
    <name evidence="1" type="ORF">AS156_01005</name>
</gene>
<comment type="caution">
    <text evidence="1">The sequence shown here is derived from an EMBL/GenBank/DDBJ whole genome shotgun (WGS) entry which is preliminary data.</text>
</comment>
<evidence type="ECO:0000313" key="1">
    <source>
        <dbReference type="EMBL" id="KWV54338.1"/>
    </source>
</evidence>
<reference evidence="1 2" key="1">
    <citation type="submission" date="2015-11" db="EMBL/GenBank/DDBJ databases">
        <title>Draft Genome Sequence of the Strain BR 10303 (Bradyrhizobium sp.) isolated from nodules of Centrolobium paraense.</title>
        <authorList>
            <person name="Zelli J.E."/>
            <person name="Simoes-Araujo J.L."/>
            <person name="Barauna A.C."/>
            <person name="Silva K."/>
        </authorList>
    </citation>
    <scope>NUCLEOTIDE SEQUENCE [LARGE SCALE GENOMIC DNA]</scope>
    <source>
        <strain evidence="1 2">BR 10303</strain>
    </source>
</reference>
<dbReference type="EMBL" id="LNCU01000072">
    <property type="protein sequence ID" value="KWV54338.1"/>
    <property type="molecule type" value="Genomic_DNA"/>
</dbReference>
<dbReference type="AlphaFoldDB" id="A0A109JSI9"/>
<organism evidence="1 2">
    <name type="scientific">Bradyrhizobium macuxiense</name>
    <dbReference type="NCBI Taxonomy" id="1755647"/>
    <lineage>
        <taxon>Bacteria</taxon>
        <taxon>Pseudomonadati</taxon>
        <taxon>Pseudomonadota</taxon>
        <taxon>Alphaproteobacteria</taxon>
        <taxon>Hyphomicrobiales</taxon>
        <taxon>Nitrobacteraceae</taxon>
        <taxon>Bradyrhizobium</taxon>
    </lineage>
</organism>
<accession>A0A109JSI9</accession>
<proteinExistence type="predicted"/>
<keyword evidence="2" id="KW-1185">Reference proteome</keyword>
<protein>
    <submittedName>
        <fullName evidence="1">Uncharacterized protein</fullName>
    </submittedName>
</protein>
<dbReference type="Proteomes" id="UP000057737">
    <property type="component" value="Unassembled WGS sequence"/>
</dbReference>
<name>A0A109JSI9_9BRAD</name>